<evidence type="ECO:0000313" key="1">
    <source>
        <dbReference type="EMBL" id="GHB24207.1"/>
    </source>
</evidence>
<proteinExistence type="predicted"/>
<name>A0ABQ3E5W7_9GAMM</name>
<dbReference type="RefSeq" id="WP_189444964.1">
    <property type="nucleotide sequence ID" value="NZ_BMZI01000005.1"/>
</dbReference>
<reference evidence="2" key="1">
    <citation type="journal article" date="2019" name="Int. J. Syst. Evol. Microbiol.">
        <title>The Global Catalogue of Microorganisms (GCM) 10K type strain sequencing project: providing services to taxonomists for standard genome sequencing and annotation.</title>
        <authorList>
            <consortium name="The Broad Institute Genomics Platform"/>
            <consortium name="The Broad Institute Genome Sequencing Center for Infectious Disease"/>
            <person name="Wu L."/>
            <person name="Ma J."/>
        </authorList>
    </citation>
    <scope>NUCLEOTIDE SEQUENCE [LARGE SCALE GENOMIC DNA]</scope>
    <source>
        <strain evidence="2">KCTC 32998</strain>
    </source>
</reference>
<organism evidence="1 2">
    <name type="scientific">Salinicola rhizosphaerae</name>
    <dbReference type="NCBI Taxonomy" id="1443141"/>
    <lineage>
        <taxon>Bacteria</taxon>
        <taxon>Pseudomonadati</taxon>
        <taxon>Pseudomonadota</taxon>
        <taxon>Gammaproteobacteria</taxon>
        <taxon>Oceanospirillales</taxon>
        <taxon>Halomonadaceae</taxon>
        <taxon>Salinicola</taxon>
    </lineage>
</organism>
<sequence length="67" mass="7308">MSSEPTTNRICTITITETDEGISVDAGFPVTNPREATVSQTLALVGISAIHSKMIEYREKARTETTH</sequence>
<dbReference type="Proteomes" id="UP000646745">
    <property type="component" value="Unassembled WGS sequence"/>
</dbReference>
<comment type="caution">
    <text evidence="1">The sequence shown here is derived from an EMBL/GenBank/DDBJ whole genome shotgun (WGS) entry which is preliminary data.</text>
</comment>
<accession>A0ABQ3E5W7</accession>
<evidence type="ECO:0000313" key="2">
    <source>
        <dbReference type="Proteomes" id="UP000646745"/>
    </source>
</evidence>
<protein>
    <submittedName>
        <fullName evidence="1">Uncharacterized protein</fullName>
    </submittedName>
</protein>
<keyword evidence="2" id="KW-1185">Reference proteome</keyword>
<dbReference type="EMBL" id="BMZI01000005">
    <property type="protein sequence ID" value="GHB24207.1"/>
    <property type="molecule type" value="Genomic_DNA"/>
</dbReference>
<gene>
    <name evidence="1" type="ORF">GCM10009038_24110</name>
</gene>